<organism evidence="1 2">
    <name type="scientific">Flavobacterium johnsoniae</name>
    <name type="common">Cytophaga johnsonae</name>
    <dbReference type="NCBI Taxonomy" id="986"/>
    <lineage>
        <taxon>Bacteria</taxon>
        <taxon>Pseudomonadati</taxon>
        <taxon>Bacteroidota</taxon>
        <taxon>Flavobacteriia</taxon>
        <taxon>Flavobacteriales</taxon>
        <taxon>Flavobacteriaceae</taxon>
        <taxon>Flavobacterium</taxon>
    </lineage>
</organism>
<accession>A0A1J7BZ30</accession>
<dbReference type="EMBL" id="MLFK01000001">
    <property type="protein sequence ID" value="OIV43877.1"/>
    <property type="molecule type" value="Genomic_DNA"/>
</dbReference>
<proteinExistence type="predicted"/>
<reference evidence="1 2" key="1">
    <citation type="submission" date="2016-10" db="EMBL/GenBank/DDBJ databases">
        <title>Draft Genome Sequence of Rhizobacteria Flavobacterium johnsoniae CI04.</title>
        <authorList>
            <person name="Bravo J.I."/>
            <person name="Lozano G.L."/>
            <person name="Handelsman J."/>
        </authorList>
    </citation>
    <scope>NUCLEOTIDE SEQUENCE [LARGE SCALE GENOMIC DNA]</scope>
    <source>
        <strain evidence="1 2">CI04</strain>
    </source>
</reference>
<dbReference type="Proteomes" id="UP000182826">
    <property type="component" value="Unassembled WGS sequence"/>
</dbReference>
<dbReference type="PROSITE" id="PS51257">
    <property type="entry name" value="PROKAR_LIPOPROTEIN"/>
    <property type="match status" value="1"/>
</dbReference>
<name>A0A1J7BZ30_FLAJO</name>
<comment type="caution">
    <text evidence="1">The sequence shown here is derived from an EMBL/GenBank/DDBJ whole genome shotgun (WGS) entry which is preliminary data.</text>
</comment>
<gene>
    <name evidence="1" type="ORF">BKM63_01340</name>
</gene>
<evidence type="ECO:0000313" key="2">
    <source>
        <dbReference type="Proteomes" id="UP000182826"/>
    </source>
</evidence>
<dbReference type="InterPro" id="IPR028994">
    <property type="entry name" value="Integrin_alpha_N"/>
</dbReference>
<dbReference type="RefSeq" id="WP_071634884.1">
    <property type="nucleotide sequence ID" value="NZ_MLFK01000001.1"/>
</dbReference>
<dbReference type="AlphaFoldDB" id="A0A1J7BZ30"/>
<keyword evidence="2" id="KW-1185">Reference proteome</keyword>
<dbReference type="SUPFAM" id="SSF69318">
    <property type="entry name" value="Integrin alpha N-terminal domain"/>
    <property type="match status" value="1"/>
</dbReference>
<dbReference type="OrthoDB" id="1372231at2"/>
<evidence type="ECO:0000313" key="1">
    <source>
        <dbReference type="EMBL" id="OIV43877.1"/>
    </source>
</evidence>
<sequence>MRKFVFGIVLVSVLFSCKDAKEKKAVKNPISNKDTVAEIAVSENSVEQEVFKSDFEILLPRSYRTYDNENPASLLNQKWIELYQENEEYYLGRPSYKIKKGFDECSGDSLISIMPENKALIFIDNPELKAGKINSLKIKKHKIWPNEKVNFTFNNVNYILRAEGKVLSENNAVSNDNEDEVFKEVAHYKLFITAGNNAEKLLLAEESFHDTFVELLFAGDIDGDGKLDFVFGASRDYEEERVVLFLSSRAEKGEAVKKVSEIAVQFDC</sequence>
<protein>
    <submittedName>
        <fullName evidence="1">Uncharacterized protein</fullName>
    </submittedName>
</protein>